<name>A0A9P6L067_9MICR</name>
<comment type="similarity">
    <text evidence="1">Belongs to the DEAD box helicase family. DEAH subfamily.</text>
</comment>
<dbReference type="Pfam" id="PF00271">
    <property type="entry name" value="Helicase_C"/>
    <property type="match status" value="1"/>
</dbReference>
<evidence type="ECO:0000256" key="4">
    <source>
        <dbReference type="ARBA" id="ARBA00022806"/>
    </source>
</evidence>
<dbReference type="AlphaFoldDB" id="A0A9P6L067"/>
<sequence>MSKKKEKLLNKYLEKKRKQRKRDDLFAKIAEIDQLKNKTEKGEINLEKNVKKKKCVENGNKSKIISIRDLKETVEKETSKNVESTNIVESGVECESTNIVESGAECESTNIVEKESQTFNDHKVEQKEVESFIPNFDSSILKARQSLPIFYEKAEIISLIRNNTVVFIKGATGSGKTTQVPQFLLEAGISSGLIGITQPRRISTLSICSRINEEMGQEVCGYKIRYDTNVKATHRMVAMTDGILLKEIQDDFLLTKYSTIFLDEVHERSINLDVLVSLMKKIVEARNGSLKVVLMSASEDSKILKSFESRSEFEVPATPHKLSVFYEEKTPVDYIACGVDRIRKIRHHNKSILVFLPSKSDIYKMKTILEETERNVLPLHSSLSKAEQKKIYKEGFKIILSTNIAETSLTIPDVVYVIDSGLVKKKYVTPQGIVQYTTEYISKSSALQRAGRAGRTAPGICYRLYSGDTYSAMAESDTPRILYEPLDSLVLDLKSLGIKNIPKFPFLQPPPVENINLSLGVLRRLGILDKEENLTKIGKIISKLPIQPKLAKLLCVPNTSHILPYLIAVVSCLSVNFELKRNKQTERFFTAEKSDILVILKIFLSEPESPLLREAAKMNKFLCGKFNIPVEKLSPEIPSEDKKLLREVFYKVYADNLTIPNTDCYFFKGMNVYLSSSSISPEEDAFVVFEYLSEGTRRIFMKNVTVVEKEWMI</sequence>
<dbReference type="EMBL" id="SBJO01000036">
    <property type="protein sequence ID" value="KAF9764126.1"/>
    <property type="molecule type" value="Genomic_DNA"/>
</dbReference>
<feature type="domain" description="Helicase C-terminal" evidence="7">
    <location>
        <begin position="337"/>
        <end position="497"/>
    </location>
</feature>
<dbReference type="PROSITE" id="PS00690">
    <property type="entry name" value="DEAH_ATP_HELICASE"/>
    <property type="match status" value="1"/>
</dbReference>
<evidence type="ECO:0000313" key="9">
    <source>
        <dbReference type="Proteomes" id="UP000740883"/>
    </source>
</evidence>
<keyword evidence="3" id="KW-0378">Hydrolase</keyword>
<dbReference type="InterPro" id="IPR027417">
    <property type="entry name" value="P-loop_NTPase"/>
</dbReference>
<dbReference type="SMART" id="SM00847">
    <property type="entry name" value="HA2"/>
    <property type="match status" value="1"/>
</dbReference>
<dbReference type="SUPFAM" id="SSF52540">
    <property type="entry name" value="P-loop containing nucleoside triphosphate hydrolases"/>
    <property type="match status" value="1"/>
</dbReference>
<dbReference type="PANTHER" id="PTHR18934">
    <property type="entry name" value="ATP-DEPENDENT RNA HELICASE"/>
    <property type="match status" value="1"/>
</dbReference>
<dbReference type="InterPro" id="IPR014001">
    <property type="entry name" value="Helicase_ATP-bd"/>
</dbReference>
<dbReference type="GO" id="GO:1990904">
    <property type="term" value="C:ribonucleoprotein complex"/>
    <property type="evidence" value="ECO:0007669"/>
    <property type="project" value="UniProtKB-ARBA"/>
</dbReference>
<dbReference type="PANTHER" id="PTHR18934:SF99">
    <property type="entry name" value="ATP-DEPENDENT RNA HELICASE DHX37-RELATED"/>
    <property type="match status" value="1"/>
</dbReference>
<dbReference type="Gene3D" id="3.40.50.300">
    <property type="entry name" value="P-loop containing nucleotide triphosphate hydrolases"/>
    <property type="match status" value="2"/>
</dbReference>
<dbReference type="InterPro" id="IPR001650">
    <property type="entry name" value="Helicase_C-like"/>
</dbReference>
<dbReference type="OrthoDB" id="10253254at2759"/>
<evidence type="ECO:0000256" key="1">
    <source>
        <dbReference type="ARBA" id="ARBA00008792"/>
    </source>
</evidence>
<dbReference type="SMART" id="SM00487">
    <property type="entry name" value="DEXDc"/>
    <property type="match status" value="1"/>
</dbReference>
<dbReference type="PROSITE" id="PS51194">
    <property type="entry name" value="HELICASE_CTER"/>
    <property type="match status" value="1"/>
</dbReference>
<dbReference type="GO" id="GO:0005524">
    <property type="term" value="F:ATP binding"/>
    <property type="evidence" value="ECO:0007669"/>
    <property type="project" value="UniProtKB-KW"/>
</dbReference>
<dbReference type="SMART" id="SM00490">
    <property type="entry name" value="HELICc"/>
    <property type="match status" value="1"/>
</dbReference>
<organism evidence="8 9">
    <name type="scientific">Nosema granulosis</name>
    <dbReference type="NCBI Taxonomy" id="83296"/>
    <lineage>
        <taxon>Eukaryota</taxon>
        <taxon>Fungi</taxon>
        <taxon>Fungi incertae sedis</taxon>
        <taxon>Microsporidia</taxon>
        <taxon>Nosematidae</taxon>
        <taxon>Nosema</taxon>
    </lineage>
</organism>
<keyword evidence="2" id="KW-0547">Nucleotide-binding</keyword>
<proteinExistence type="inferred from homology"/>
<accession>A0A9P6L067</accession>
<evidence type="ECO:0000259" key="6">
    <source>
        <dbReference type="PROSITE" id="PS51192"/>
    </source>
</evidence>
<dbReference type="Proteomes" id="UP000740883">
    <property type="component" value="Unassembled WGS sequence"/>
</dbReference>
<dbReference type="Gene3D" id="1.20.120.1080">
    <property type="match status" value="1"/>
</dbReference>
<evidence type="ECO:0000259" key="7">
    <source>
        <dbReference type="PROSITE" id="PS51194"/>
    </source>
</evidence>
<dbReference type="PROSITE" id="PS51192">
    <property type="entry name" value="HELICASE_ATP_BIND_1"/>
    <property type="match status" value="1"/>
</dbReference>
<dbReference type="GO" id="GO:0003723">
    <property type="term" value="F:RNA binding"/>
    <property type="evidence" value="ECO:0007669"/>
    <property type="project" value="TreeGrafter"/>
</dbReference>
<keyword evidence="9" id="KW-1185">Reference proteome</keyword>
<evidence type="ECO:0000256" key="3">
    <source>
        <dbReference type="ARBA" id="ARBA00022801"/>
    </source>
</evidence>
<keyword evidence="5" id="KW-0067">ATP-binding</keyword>
<dbReference type="GO" id="GO:0000462">
    <property type="term" value="P:maturation of SSU-rRNA from tricistronic rRNA transcript (SSU-rRNA, 5.8S rRNA, LSU-rRNA)"/>
    <property type="evidence" value="ECO:0007669"/>
    <property type="project" value="TreeGrafter"/>
</dbReference>
<dbReference type="GO" id="GO:0004386">
    <property type="term" value="F:helicase activity"/>
    <property type="evidence" value="ECO:0007669"/>
    <property type="project" value="UniProtKB-KW"/>
</dbReference>
<protein>
    <submittedName>
        <fullName evidence="8">Pre-mRNA-splicing factor ATP-dependent RNA helicase dhx15</fullName>
    </submittedName>
</protein>
<reference evidence="8 9" key="1">
    <citation type="journal article" date="2020" name="Genome Biol. Evol.">
        <title>Comparative genomics of strictly vertically transmitted, feminizing microsporidia endosymbionts of amphipod crustaceans.</title>
        <authorList>
            <person name="Cormier A."/>
            <person name="Chebbi M.A."/>
            <person name="Giraud I."/>
            <person name="Wattier R."/>
            <person name="Teixeira M."/>
            <person name="Gilbert C."/>
            <person name="Rigaud T."/>
            <person name="Cordaux R."/>
        </authorList>
    </citation>
    <scope>NUCLEOTIDE SEQUENCE [LARGE SCALE GENOMIC DNA]</scope>
    <source>
        <strain evidence="8 9">Ou3-Ou53</strain>
    </source>
</reference>
<comment type="caution">
    <text evidence="8">The sequence shown here is derived from an EMBL/GenBank/DDBJ whole genome shotgun (WGS) entry which is preliminary data.</text>
</comment>
<dbReference type="CDD" id="cd18791">
    <property type="entry name" value="SF2_C_RHA"/>
    <property type="match status" value="1"/>
</dbReference>
<evidence type="ECO:0000256" key="5">
    <source>
        <dbReference type="ARBA" id="ARBA00022840"/>
    </source>
</evidence>
<gene>
    <name evidence="8" type="primary">dhx15</name>
    <name evidence="8" type="ORF">NGRA_0805</name>
</gene>
<evidence type="ECO:0000313" key="8">
    <source>
        <dbReference type="EMBL" id="KAF9764126.1"/>
    </source>
</evidence>
<evidence type="ECO:0000256" key="2">
    <source>
        <dbReference type="ARBA" id="ARBA00022741"/>
    </source>
</evidence>
<dbReference type="InterPro" id="IPR007502">
    <property type="entry name" value="Helicase-assoc_dom"/>
</dbReference>
<dbReference type="GO" id="GO:0016787">
    <property type="term" value="F:hydrolase activity"/>
    <property type="evidence" value="ECO:0007669"/>
    <property type="project" value="UniProtKB-KW"/>
</dbReference>
<keyword evidence="4 8" id="KW-0347">Helicase</keyword>
<feature type="domain" description="Helicase ATP-binding" evidence="6">
    <location>
        <begin position="157"/>
        <end position="317"/>
    </location>
</feature>
<dbReference type="InterPro" id="IPR002464">
    <property type="entry name" value="DNA/RNA_helicase_DEAH_CS"/>
</dbReference>
<dbReference type="GO" id="GO:0005730">
    <property type="term" value="C:nucleolus"/>
    <property type="evidence" value="ECO:0007669"/>
    <property type="project" value="TreeGrafter"/>
</dbReference>